<evidence type="ECO:0000256" key="3">
    <source>
        <dbReference type="ARBA" id="ARBA00023163"/>
    </source>
</evidence>
<dbReference type="SUPFAM" id="SSF64288">
    <property type="entry name" value="Chorismate lyase-like"/>
    <property type="match status" value="1"/>
</dbReference>
<organism evidence="5 6">
    <name type="scientific">Kitasatospora purpeofusca</name>
    <dbReference type="NCBI Taxonomy" id="67352"/>
    <lineage>
        <taxon>Bacteria</taxon>
        <taxon>Bacillati</taxon>
        <taxon>Actinomycetota</taxon>
        <taxon>Actinomycetes</taxon>
        <taxon>Kitasatosporales</taxon>
        <taxon>Streptomycetaceae</taxon>
        <taxon>Kitasatospora</taxon>
    </lineage>
</organism>
<evidence type="ECO:0000313" key="5">
    <source>
        <dbReference type="EMBL" id="WUQ87874.1"/>
    </source>
</evidence>
<accession>A0ABZ1UCF8</accession>
<dbReference type="PANTHER" id="PTHR44846:SF17">
    <property type="entry name" value="GNTR-FAMILY TRANSCRIPTIONAL REGULATOR"/>
    <property type="match status" value="1"/>
</dbReference>
<reference evidence="5" key="1">
    <citation type="submission" date="2022-10" db="EMBL/GenBank/DDBJ databases">
        <title>The complete genomes of actinobacterial strains from the NBC collection.</title>
        <authorList>
            <person name="Joergensen T.S."/>
            <person name="Alvarez Arevalo M."/>
            <person name="Sterndorff E.B."/>
            <person name="Faurdal D."/>
            <person name="Vuksanovic O."/>
            <person name="Mourched A.-S."/>
            <person name="Charusanti P."/>
            <person name="Shaw S."/>
            <person name="Blin K."/>
            <person name="Weber T."/>
        </authorList>
    </citation>
    <scope>NUCLEOTIDE SEQUENCE</scope>
    <source>
        <strain evidence="5">NBC_00222</strain>
    </source>
</reference>
<dbReference type="Proteomes" id="UP001432222">
    <property type="component" value="Chromosome"/>
</dbReference>
<dbReference type="RefSeq" id="WP_328958429.1">
    <property type="nucleotide sequence ID" value="NZ_CP108110.1"/>
</dbReference>
<dbReference type="SMART" id="SM00345">
    <property type="entry name" value="HTH_GNTR"/>
    <property type="match status" value="1"/>
</dbReference>
<dbReference type="SUPFAM" id="SSF46785">
    <property type="entry name" value="Winged helix' DNA-binding domain"/>
    <property type="match status" value="1"/>
</dbReference>
<dbReference type="Pfam" id="PF00392">
    <property type="entry name" value="GntR"/>
    <property type="match status" value="1"/>
</dbReference>
<keyword evidence="3" id="KW-0804">Transcription</keyword>
<dbReference type="CDD" id="cd07377">
    <property type="entry name" value="WHTH_GntR"/>
    <property type="match status" value="1"/>
</dbReference>
<dbReference type="Pfam" id="PF07702">
    <property type="entry name" value="UTRA"/>
    <property type="match status" value="1"/>
</dbReference>
<dbReference type="InterPro" id="IPR028978">
    <property type="entry name" value="Chorismate_lyase_/UTRA_dom_sf"/>
</dbReference>
<keyword evidence="2" id="KW-0238">DNA-binding</keyword>
<dbReference type="InterPro" id="IPR050679">
    <property type="entry name" value="Bact_HTH_transcr_reg"/>
</dbReference>
<dbReference type="InterPro" id="IPR000524">
    <property type="entry name" value="Tscrpt_reg_HTH_GntR"/>
</dbReference>
<gene>
    <name evidence="5" type="ORF">OHA16_35785</name>
</gene>
<dbReference type="PRINTS" id="PR00035">
    <property type="entry name" value="HTHGNTR"/>
</dbReference>
<evidence type="ECO:0000313" key="6">
    <source>
        <dbReference type="Proteomes" id="UP001432222"/>
    </source>
</evidence>
<evidence type="ECO:0000256" key="2">
    <source>
        <dbReference type="ARBA" id="ARBA00023125"/>
    </source>
</evidence>
<evidence type="ECO:0000256" key="1">
    <source>
        <dbReference type="ARBA" id="ARBA00023015"/>
    </source>
</evidence>
<dbReference type="InterPro" id="IPR011663">
    <property type="entry name" value="UTRA"/>
</dbReference>
<dbReference type="Gene3D" id="3.40.1410.10">
    <property type="entry name" value="Chorismate lyase-like"/>
    <property type="match status" value="1"/>
</dbReference>
<keyword evidence="1" id="KW-0805">Transcription regulation</keyword>
<dbReference type="PANTHER" id="PTHR44846">
    <property type="entry name" value="MANNOSYL-D-GLYCERATE TRANSPORT/METABOLISM SYSTEM REPRESSOR MNGR-RELATED"/>
    <property type="match status" value="1"/>
</dbReference>
<dbReference type="PROSITE" id="PS50949">
    <property type="entry name" value="HTH_GNTR"/>
    <property type="match status" value="1"/>
</dbReference>
<keyword evidence="6" id="KW-1185">Reference proteome</keyword>
<dbReference type="Gene3D" id="1.10.10.10">
    <property type="entry name" value="Winged helix-like DNA-binding domain superfamily/Winged helix DNA-binding domain"/>
    <property type="match status" value="1"/>
</dbReference>
<protein>
    <submittedName>
        <fullName evidence="5">GntR family transcriptional regulator</fullName>
    </submittedName>
</protein>
<evidence type="ECO:0000259" key="4">
    <source>
        <dbReference type="PROSITE" id="PS50949"/>
    </source>
</evidence>
<dbReference type="InterPro" id="IPR036390">
    <property type="entry name" value="WH_DNA-bd_sf"/>
</dbReference>
<dbReference type="EMBL" id="CP108110">
    <property type="protein sequence ID" value="WUQ87874.1"/>
    <property type="molecule type" value="Genomic_DNA"/>
</dbReference>
<dbReference type="InterPro" id="IPR036388">
    <property type="entry name" value="WH-like_DNA-bd_sf"/>
</dbReference>
<sequence length="240" mass="25999">MAGPKAFTAIADHYRQAILTGDLVSGEKLPTNREMCQRWNVAAATVSRALNQLAVEGLIRTSPRGTFVADDATVTAAGPDRLSMVQRLRSSLMEGETSRVTAAELVVPPLYVQDIFNLDPGDQLVRREFVVGRGKTRTMLVVTWHPAHFAAQVPDLLSTAPGKNAGLTSKILEATGRSITHARDDMHARECDAREASALGLRLGAPVLGGVHRWSDDEGVIEFGLWVVPTRVAIGYQYDA</sequence>
<proteinExistence type="predicted"/>
<name>A0ABZ1UCF8_9ACTN</name>
<feature type="domain" description="HTH gntR-type" evidence="4">
    <location>
        <begin position="4"/>
        <end position="71"/>
    </location>
</feature>